<proteinExistence type="predicted"/>
<evidence type="ECO:0000313" key="1">
    <source>
        <dbReference type="EMBL" id="KAK9876819.1"/>
    </source>
</evidence>
<protein>
    <submittedName>
        <fullName evidence="1">Uncharacterized protein</fullName>
    </submittedName>
</protein>
<sequence>MLDIPEEPTSEIRYCEKHTCGADVYKRILGPTLDESLFVFLLVLLEIMEIWKICTDDDESTEMENNVWNGRTESRNTPLYVAKLEQDEDKKKKKRRCQRSFS</sequence>
<gene>
    <name evidence="1" type="ORF">WA026_015057</name>
</gene>
<evidence type="ECO:0000313" key="2">
    <source>
        <dbReference type="Proteomes" id="UP001431783"/>
    </source>
</evidence>
<dbReference type="AlphaFoldDB" id="A0AAW1U834"/>
<accession>A0AAW1U834</accession>
<dbReference type="Proteomes" id="UP001431783">
    <property type="component" value="Unassembled WGS sequence"/>
</dbReference>
<keyword evidence="2" id="KW-1185">Reference proteome</keyword>
<organism evidence="1 2">
    <name type="scientific">Henosepilachna vigintioctopunctata</name>
    <dbReference type="NCBI Taxonomy" id="420089"/>
    <lineage>
        <taxon>Eukaryota</taxon>
        <taxon>Metazoa</taxon>
        <taxon>Ecdysozoa</taxon>
        <taxon>Arthropoda</taxon>
        <taxon>Hexapoda</taxon>
        <taxon>Insecta</taxon>
        <taxon>Pterygota</taxon>
        <taxon>Neoptera</taxon>
        <taxon>Endopterygota</taxon>
        <taxon>Coleoptera</taxon>
        <taxon>Polyphaga</taxon>
        <taxon>Cucujiformia</taxon>
        <taxon>Coccinelloidea</taxon>
        <taxon>Coccinellidae</taxon>
        <taxon>Epilachninae</taxon>
        <taxon>Epilachnini</taxon>
        <taxon>Henosepilachna</taxon>
    </lineage>
</organism>
<dbReference type="EMBL" id="JARQZJ010000038">
    <property type="protein sequence ID" value="KAK9876819.1"/>
    <property type="molecule type" value="Genomic_DNA"/>
</dbReference>
<name>A0AAW1U834_9CUCU</name>
<comment type="caution">
    <text evidence="1">The sequence shown here is derived from an EMBL/GenBank/DDBJ whole genome shotgun (WGS) entry which is preliminary data.</text>
</comment>
<reference evidence="1 2" key="1">
    <citation type="submission" date="2023-03" db="EMBL/GenBank/DDBJ databases">
        <title>Genome insight into feeding habits of ladybird beetles.</title>
        <authorList>
            <person name="Li H.-S."/>
            <person name="Huang Y.-H."/>
            <person name="Pang H."/>
        </authorList>
    </citation>
    <scope>NUCLEOTIDE SEQUENCE [LARGE SCALE GENOMIC DNA]</scope>
    <source>
        <strain evidence="1">SYSU_2023b</strain>
        <tissue evidence="1">Whole body</tissue>
    </source>
</reference>